<comment type="caution">
    <text evidence="1">The sequence shown here is derived from an EMBL/GenBank/DDBJ whole genome shotgun (WGS) entry which is preliminary data.</text>
</comment>
<name>A0ABU2AE73_9BURK</name>
<organism evidence="1 2">
    <name type="scientific">Roseateles asaccharophilus</name>
    <dbReference type="NCBI Taxonomy" id="582607"/>
    <lineage>
        <taxon>Bacteria</taxon>
        <taxon>Pseudomonadati</taxon>
        <taxon>Pseudomonadota</taxon>
        <taxon>Betaproteobacteria</taxon>
        <taxon>Burkholderiales</taxon>
        <taxon>Sphaerotilaceae</taxon>
        <taxon>Roseateles</taxon>
    </lineage>
</organism>
<evidence type="ECO:0000313" key="2">
    <source>
        <dbReference type="Proteomes" id="UP001180825"/>
    </source>
</evidence>
<keyword evidence="2" id="KW-1185">Reference proteome</keyword>
<evidence type="ECO:0000313" key="1">
    <source>
        <dbReference type="EMBL" id="MDR7335410.1"/>
    </source>
</evidence>
<protein>
    <submittedName>
        <fullName evidence="1">Uncharacterized protein</fullName>
    </submittedName>
</protein>
<reference evidence="1 2" key="1">
    <citation type="submission" date="2023-07" db="EMBL/GenBank/DDBJ databases">
        <title>Sorghum-associated microbial communities from plants grown in Nebraska, USA.</title>
        <authorList>
            <person name="Schachtman D."/>
        </authorList>
    </citation>
    <scope>NUCLEOTIDE SEQUENCE [LARGE SCALE GENOMIC DNA]</scope>
    <source>
        <strain evidence="1 2">BE316</strain>
    </source>
</reference>
<dbReference type="Proteomes" id="UP001180825">
    <property type="component" value="Unassembled WGS sequence"/>
</dbReference>
<dbReference type="RefSeq" id="WP_310332415.1">
    <property type="nucleotide sequence ID" value="NZ_JAVDXV010000010.1"/>
</dbReference>
<sequence>MATGEVPKTFRIPVADGRRREFGANYSRPGSTLPPRDQLFYQALADQAAPAIDRATDPKLSFIHQLAGAKSPTMFHSSRACWNVLQDANRVHARQRGI</sequence>
<proteinExistence type="predicted"/>
<dbReference type="EMBL" id="JAVDXV010000010">
    <property type="protein sequence ID" value="MDR7335410.1"/>
    <property type="molecule type" value="Genomic_DNA"/>
</dbReference>
<gene>
    <name evidence="1" type="ORF">J2X21_004575</name>
</gene>
<accession>A0ABU2AE73</accession>